<sequence>MALTPEKWELLHDGAFIPAHPLALTEQKQLDEASQRRLTRYYIEAGVDGIAVGVHTTQFEIRYPKFNLFEDVLRMASEEVDKANVNRPFLKIAGVCGPTKQAIGEAKIAKDLGYDMVLLSNGGLNHYSETELLERTRFVAEIIPVFGFYLQPAVGGRVFTYHFWKEFANIQNVLAVKMAPFNRYQTLDVVRAVCESERKDEIALYTGNDDNIVIDLLTAYAFNVNGYEVKKQIVGGLLGHWSVWTKNAVQLFKAIKEARQETTIDLKWLTIAQKVTDANAAFFDSANQFKGSIAGINEVLRRHGLLQGNWCLADHEVMSEGQSEEISRVAAAYPELGDDAFIKTFLSTEAHV</sequence>
<organism evidence="2 3">
    <name type="scientific">Cytobacillus citreus</name>
    <dbReference type="NCBI Taxonomy" id="2833586"/>
    <lineage>
        <taxon>Bacteria</taxon>
        <taxon>Bacillati</taxon>
        <taxon>Bacillota</taxon>
        <taxon>Bacilli</taxon>
        <taxon>Bacillales</taxon>
        <taxon>Bacillaceae</taxon>
        <taxon>Cytobacillus</taxon>
    </lineage>
</organism>
<proteinExistence type="predicted"/>
<dbReference type="Pfam" id="PF00701">
    <property type="entry name" value="DHDPS"/>
    <property type="match status" value="1"/>
</dbReference>
<dbReference type="EMBL" id="JAGYPM010000002">
    <property type="protein sequence ID" value="MBS4190182.1"/>
    <property type="molecule type" value="Genomic_DNA"/>
</dbReference>
<dbReference type="PANTHER" id="PTHR12128:SF51">
    <property type="entry name" value="BLL4205 PROTEIN"/>
    <property type="match status" value="1"/>
</dbReference>
<gene>
    <name evidence="2" type="ORF">KHA94_08200</name>
</gene>
<keyword evidence="1" id="KW-0456">Lyase</keyword>
<evidence type="ECO:0000313" key="3">
    <source>
        <dbReference type="Proteomes" id="UP000681027"/>
    </source>
</evidence>
<keyword evidence="3" id="KW-1185">Reference proteome</keyword>
<name>A0ABS5NQT1_9BACI</name>
<dbReference type="SMART" id="SM01130">
    <property type="entry name" value="DHDPS"/>
    <property type="match status" value="1"/>
</dbReference>
<protein>
    <submittedName>
        <fullName evidence="2">Dihydrodipicolinate synthase family protein</fullName>
    </submittedName>
</protein>
<evidence type="ECO:0000313" key="2">
    <source>
        <dbReference type="EMBL" id="MBS4190182.1"/>
    </source>
</evidence>
<comment type="caution">
    <text evidence="2">The sequence shown here is derived from an EMBL/GenBank/DDBJ whole genome shotgun (WGS) entry which is preliminary data.</text>
</comment>
<dbReference type="InterPro" id="IPR013785">
    <property type="entry name" value="Aldolase_TIM"/>
</dbReference>
<dbReference type="Gene3D" id="3.20.20.70">
    <property type="entry name" value="Aldolase class I"/>
    <property type="match status" value="1"/>
</dbReference>
<dbReference type="Proteomes" id="UP000681027">
    <property type="component" value="Unassembled WGS sequence"/>
</dbReference>
<accession>A0ABS5NQT1</accession>
<dbReference type="InterPro" id="IPR002220">
    <property type="entry name" value="DapA-like"/>
</dbReference>
<dbReference type="RefSeq" id="WP_213101652.1">
    <property type="nucleotide sequence ID" value="NZ_JAGYPM010000002.1"/>
</dbReference>
<dbReference type="PANTHER" id="PTHR12128">
    <property type="entry name" value="DIHYDRODIPICOLINATE SYNTHASE"/>
    <property type="match status" value="1"/>
</dbReference>
<dbReference type="SUPFAM" id="SSF51569">
    <property type="entry name" value="Aldolase"/>
    <property type="match status" value="1"/>
</dbReference>
<evidence type="ECO:0000256" key="1">
    <source>
        <dbReference type="ARBA" id="ARBA00023239"/>
    </source>
</evidence>
<dbReference type="CDD" id="cd00408">
    <property type="entry name" value="DHDPS-like"/>
    <property type="match status" value="1"/>
</dbReference>
<reference evidence="2 3" key="1">
    <citation type="submission" date="2021-05" db="EMBL/GenBank/DDBJ databases">
        <title>Novel Bacillus species.</title>
        <authorList>
            <person name="Liu G."/>
        </authorList>
    </citation>
    <scope>NUCLEOTIDE SEQUENCE [LARGE SCALE GENOMIC DNA]</scope>
    <source>
        <strain evidence="2 3">FJAT-49705</strain>
    </source>
</reference>